<dbReference type="PANTHER" id="PTHR21177:SF7">
    <property type="entry name" value="GH11627P"/>
    <property type="match status" value="1"/>
</dbReference>
<feature type="chain" id="PRO_5013234437" evidence="2">
    <location>
        <begin position="34"/>
        <end position="1087"/>
    </location>
</feature>
<feature type="domain" description="DUF4789" evidence="3">
    <location>
        <begin position="244"/>
        <end position="320"/>
    </location>
</feature>
<proteinExistence type="predicted"/>
<evidence type="ECO:0000313" key="4">
    <source>
        <dbReference type="EMBL" id="OXA59759.1"/>
    </source>
</evidence>
<organism evidence="4 5">
    <name type="scientific">Folsomia candida</name>
    <name type="common">Springtail</name>
    <dbReference type="NCBI Taxonomy" id="158441"/>
    <lineage>
        <taxon>Eukaryota</taxon>
        <taxon>Metazoa</taxon>
        <taxon>Ecdysozoa</taxon>
        <taxon>Arthropoda</taxon>
        <taxon>Hexapoda</taxon>
        <taxon>Collembola</taxon>
        <taxon>Entomobryomorpha</taxon>
        <taxon>Isotomoidea</taxon>
        <taxon>Isotomidae</taxon>
        <taxon>Proisotominae</taxon>
        <taxon>Folsomia</taxon>
    </lineage>
</organism>
<comment type="caution">
    <text evidence="4">The sequence shown here is derived from an EMBL/GenBank/DDBJ whole genome shotgun (WGS) entry which is preliminary data.</text>
</comment>
<dbReference type="PANTHER" id="PTHR21177">
    <property type="entry name" value="IP06524P-RELATED"/>
    <property type="match status" value="1"/>
</dbReference>
<sequence>MCKFCSKMGDMRSITSIFLKILLLACCDNVSAGKEVFHSHAKRSLKGYTRFGYQNPIFVAPTLPPSLTYERESQDKMPNLSKEEPEESRPTMVFYETENKKEGLQYDAAFPVNGGRVSKFFYNCTTATGQIVWNTRPCLPAPRWSTRLDTTMTIPKWSRHRPNNYQPSEPRTHAKFGHLNPIAVAPTLAPYSPTPTHRNHQGKTISTTEMTTSTSPCEQDGLLDRKTNRCFALGSVEPCGGEQRNMAFYSSPNTSDPIYGECDCMQRSSRPLVYHKSSDTCYFVYQQAYCRETHWLVISDDDDQVVPTCQPNPCWDYGQLVWNWTRNSNMTFMNNEGIVPVFEVEKCVPLGQVCHRYSNGSLSFPEPPPQANNPHNNFLYKTVLTFLPGSLQPSCNDRRALMQSLPVSTNYCQPGSKRHILGRCNLTKKANRRILTQKIEQVDTNTIFNSNTGAFEQFRSSATPAGAEEHISKIASAISPLSETRQEGFKKDRNTMDKLLAEFEKLDDQVIVDWMANDFSLEAFDEVRESTLPEELLLEQQFDNKNYAVITENSKIRVTKSRFFQLPPSTSVTIPLGAFSTGIRCQVMGIDSEGFVFIGFPHHPHETRHLAVMARLNQIYNNLDYHHMRAESTEIVVGEILVGKIRRKISHDRTDLFLRVQVVQIDPERETITAVDIDEQVTYNFHRTDMYRMMKYFYQFPMRAIKCILAGLEEFIGTSVITDAIRSSECTDFNMIVKIVEDLDAVDEIPKIILYTSDLEIINSDWSFNRDICRSITNWNNTPLKFLYDMILTDVRITHATVSGNVWVQLQSGLMDVLQDLHPIRNVFMDSRHILTTVSALRKQGKEAFVMEFDGKYRRVTVHSDQPTAIRRQNLEEPDDDTADTEVFLTHTDFGTTQLGYLGQLIPFSYFPEILEDVPPQGFAATLGVAKGDVILKRKDIDLLRRTKGLKIGFSAEEKPSPAMGTPVITVYFPADNRRNNFRRPDVRPESRCSNASGGSSNSSSSSSSNSSSSSSSGSRGSSNDISACQDRLPYQRYLLPLEERYNKLDGRLFEYNYDHKSIQMYRRHISVLEYAPNTVSIYKNKH</sequence>
<evidence type="ECO:0000256" key="2">
    <source>
        <dbReference type="SAM" id="SignalP"/>
    </source>
</evidence>
<evidence type="ECO:0000256" key="1">
    <source>
        <dbReference type="SAM" id="MobiDB-lite"/>
    </source>
</evidence>
<keyword evidence="5" id="KW-1185">Reference proteome</keyword>
<feature type="signal peptide" evidence="2">
    <location>
        <begin position="1"/>
        <end position="33"/>
    </location>
</feature>
<dbReference type="AlphaFoldDB" id="A0A226EQH6"/>
<feature type="compositionally biased region" description="Basic and acidic residues" evidence="1">
    <location>
        <begin position="69"/>
        <end position="89"/>
    </location>
</feature>
<dbReference type="SUPFAM" id="SSF63748">
    <property type="entry name" value="Tudor/PWWP/MBT"/>
    <property type="match status" value="1"/>
</dbReference>
<feature type="compositionally biased region" description="Basic and acidic residues" evidence="1">
    <location>
        <begin position="980"/>
        <end position="991"/>
    </location>
</feature>
<evidence type="ECO:0000259" key="3">
    <source>
        <dbReference type="Pfam" id="PF16033"/>
    </source>
</evidence>
<protein>
    <submittedName>
        <fullName evidence="4">Tudor domain-containing protein 7</fullName>
    </submittedName>
</protein>
<feature type="region of interest" description="Disordered" evidence="1">
    <location>
        <begin position="980"/>
        <end position="1027"/>
    </location>
</feature>
<feature type="region of interest" description="Disordered" evidence="1">
    <location>
        <begin position="69"/>
        <end position="90"/>
    </location>
</feature>
<dbReference type="Pfam" id="PF16033">
    <property type="entry name" value="DUF4789"/>
    <property type="match status" value="1"/>
</dbReference>
<accession>A0A226EQH6</accession>
<name>A0A226EQH6_FOLCA</name>
<keyword evidence="2" id="KW-0732">Signal</keyword>
<reference evidence="4 5" key="1">
    <citation type="submission" date="2015-12" db="EMBL/GenBank/DDBJ databases">
        <title>The genome of Folsomia candida.</title>
        <authorList>
            <person name="Faddeeva A."/>
            <person name="Derks M.F."/>
            <person name="Anvar Y."/>
            <person name="Smit S."/>
            <person name="Van Straalen N."/>
            <person name="Roelofs D."/>
        </authorList>
    </citation>
    <scope>NUCLEOTIDE SEQUENCE [LARGE SCALE GENOMIC DNA]</scope>
    <source>
        <strain evidence="4 5">VU population</strain>
        <tissue evidence="4">Whole body</tissue>
    </source>
</reference>
<dbReference type="Proteomes" id="UP000198287">
    <property type="component" value="Unassembled WGS sequence"/>
</dbReference>
<gene>
    <name evidence="4" type="ORF">Fcan01_05669</name>
</gene>
<dbReference type="EMBL" id="LNIX01000002">
    <property type="protein sequence ID" value="OXA59759.1"/>
    <property type="molecule type" value="Genomic_DNA"/>
</dbReference>
<evidence type="ECO:0000313" key="5">
    <source>
        <dbReference type="Proteomes" id="UP000198287"/>
    </source>
</evidence>
<dbReference type="OrthoDB" id="6338576at2759"/>
<dbReference type="InterPro" id="IPR031993">
    <property type="entry name" value="DUF4789"/>
</dbReference>
<feature type="compositionally biased region" description="Low complexity" evidence="1">
    <location>
        <begin position="994"/>
        <end position="1024"/>
    </location>
</feature>